<name>A0ABT7FFC6_9RHOB</name>
<reference evidence="1 2" key="1">
    <citation type="submission" date="2023-05" db="EMBL/GenBank/DDBJ databases">
        <title>Sedimentitalea sp. nov. JM2-8.</title>
        <authorList>
            <person name="Huang J."/>
        </authorList>
    </citation>
    <scope>NUCLEOTIDE SEQUENCE [LARGE SCALE GENOMIC DNA]</scope>
    <source>
        <strain evidence="1 2">JM2-8</strain>
    </source>
</reference>
<keyword evidence="2" id="KW-1185">Reference proteome</keyword>
<sequence length="86" mass="9443">MTSRYAYGTSVRRSVLAELLVTLARFNATQLAGVHQALVHEQERSGTVWALEWMILPQMAQATTRGLTTAQDLCRSVTRLGSPNPG</sequence>
<dbReference type="RefSeq" id="WP_284485773.1">
    <property type="nucleotide sequence ID" value="NZ_JASNJE010000013.1"/>
</dbReference>
<accession>A0ABT7FFC6</accession>
<dbReference type="EMBL" id="JASNJE010000013">
    <property type="protein sequence ID" value="MDK3073837.1"/>
    <property type="molecule type" value="Genomic_DNA"/>
</dbReference>
<dbReference type="Proteomes" id="UP001227126">
    <property type="component" value="Unassembled WGS sequence"/>
</dbReference>
<dbReference type="Gene3D" id="1.20.200.10">
    <property type="entry name" value="Fumarase/aspartase (Central domain)"/>
    <property type="match status" value="1"/>
</dbReference>
<organism evidence="1 2">
    <name type="scientific">Sedimentitalea xiamensis</name>
    <dbReference type="NCBI Taxonomy" id="3050037"/>
    <lineage>
        <taxon>Bacteria</taxon>
        <taxon>Pseudomonadati</taxon>
        <taxon>Pseudomonadota</taxon>
        <taxon>Alphaproteobacteria</taxon>
        <taxon>Rhodobacterales</taxon>
        <taxon>Paracoccaceae</taxon>
        <taxon>Sedimentitalea</taxon>
    </lineage>
</organism>
<proteinExistence type="predicted"/>
<evidence type="ECO:0000313" key="2">
    <source>
        <dbReference type="Proteomes" id="UP001227126"/>
    </source>
</evidence>
<evidence type="ECO:0000313" key="1">
    <source>
        <dbReference type="EMBL" id="MDK3073837.1"/>
    </source>
</evidence>
<gene>
    <name evidence="1" type="ORF">QO034_12005</name>
</gene>
<comment type="caution">
    <text evidence="1">The sequence shown here is derived from an EMBL/GenBank/DDBJ whole genome shotgun (WGS) entry which is preliminary data.</text>
</comment>
<protein>
    <submittedName>
        <fullName evidence="1">Uncharacterized protein</fullName>
    </submittedName>
</protein>